<feature type="region of interest" description="Disordered" evidence="1">
    <location>
        <begin position="135"/>
        <end position="156"/>
    </location>
</feature>
<protein>
    <submittedName>
        <fullName evidence="2">Uncharacterized protein</fullName>
    </submittedName>
</protein>
<dbReference type="Proteomes" id="UP001221142">
    <property type="component" value="Unassembled WGS sequence"/>
</dbReference>
<reference evidence="2" key="1">
    <citation type="submission" date="2023-03" db="EMBL/GenBank/DDBJ databases">
        <title>Massive genome expansion in bonnet fungi (Mycena s.s.) driven by repeated elements and novel gene families across ecological guilds.</title>
        <authorList>
            <consortium name="Lawrence Berkeley National Laboratory"/>
            <person name="Harder C.B."/>
            <person name="Miyauchi S."/>
            <person name="Viragh M."/>
            <person name="Kuo A."/>
            <person name="Thoen E."/>
            <person name="Andreopoulos B."/>
            <person name="Lu D."/>
            <person name="Skrede I."/>
            <person name="Drula E."/>
            <person name="Henrissat B."/>
            <person name="Morin E."/>
            <person name="Kohler A."/>
            <person name="Barry K."/>
            <person name="LaButti K."/>
            <person name="Morin E."/>
            <person name="Salamov A."/>
            <person name="Lipzen A."/>
            <person name="Mereny Z."/>
            <person name="Hegedus B."/>
            <person name="Baldrian P."/>
            <person name="Stursova M."/>
            <person name="Weitz H."/>
            <person name="Taylor A."/>
            <person name="Grigoriev I.V."/>
            <person name="Nagy L.G."/>
            <person name="Martin F."/>
            <person name="Kauserud H."/>
        </authorList>
    </citation>
    <scope>NUCLEOTIDE SEQUENCE</scope>
    <source>
        <strain evidence="2">9284</strain>
    </source>
</reference>
<evidence type="ECO:0000313" key="3">
    <source>
        <dbReference type="Proteomes" id="UP001221142"/>
    </source>
</evidence>
<dbReference type="AlphaFoldDB" id="A0AAD7BED6"/>
<evidence type="ECO:0000313" key="2">
    <source>
        <dbReference type="EMBL" id="KAJ7618570.1"/>
    </source>
</evidence>
<comment type="caution">
    <text evidence="2">The sequence shown here is derived from an EMBL/GenBank/DDBJ whole genome shotgun (WGS) entry which is preliminary data.</text>
</comment>
<name>A0AAD7BED6_9AGAR</name>
<keyword evidence="3" id="KW-1185">Reference proteome</keyword>
<gene>
    <name evidence="2" type="ORF">FB45DRAFT_1063211</name>
</gene>
<organism evidence="2 3">
    <name type="scientific">Roridomyces roridus</name>
    <dbReference type="NCBI Taxonomy" id="1738132"/>
    <lineage>
        <taxon>Eukaryota</taxon>
        <taxon>Fungi</taxon>
        <taxon>Dikarya</taxon>
        <taxon>Basidiomycota</taxon>
        <taxon>Agaricomycotina</taxon>
        <taxon>Agaricomycetes</taxon>
        <taxon>Agaricomycetidae</taxon>
        <taxon>Agaricales</taxon>
        <taxon>Marasmiineae</taxon>
        <taxon>Mycenaceae</taxon>
        <taxon>Roridomyces</taxon>
    </lineage>
</organism>
<accession>A0AAD7BED6</accession>
<dbReference type="EMBL" id="JARKIF010000019">
    <property type="protein sequence ID" value="KAJ7618570.1"/>
    <property type="molecule type" value="Genomic_DNA"/>
</dbReference>
<proteinExistence type="predicted"/>
<sequence>MRLAPTLPLATSFDPQLDNSALPLDWVLTSGVKTSRSTASGLLSLPCGDGSFRSMNIQLVVVPSLSSGSDLVLGPLDISALLPPVPNNCSIPIAAHEYWETLTEGTLSPTPGSPPRFLDPKIYHVDIEKLTILDEGDGEPWTPEVPAGEVLAGPSTPTAVIRPRVEVDDAFDDLSPSKKARAE</sequence>
<evidence type="ECO:0000256" key="1">
    <source>
        <dbReference type="SAM" id="MobiDB-lite"/>
    </source>
</evidence>